<reference evidence="1" key="1">
    <citation type="submission" date="2014-11" db="EMBL/GenBank/DDBJ databases">
        <authorList>
            <person name="Amaro Gonzalez C."/>
        </authorList>
    </citation>
    <scope>NUCLEOTIDE SEQUENCE</scope>
</reference>
<accession>A0A0E9SNB4</accession>
<name>A0A0E9SNB4_ANGAN</name>
<sequence>MLSPPPAPFSLISSRTAIWLCCSRYLKCLPCLLSCLSERGANVALCV</sequence>
<organism evidence="1">
    <name type="scientific">Anguilla anguilla</name>
    <name type="common">European freshwater eel</name>
    <name type="synonym">Muraena anguilla</name>
    <dbReference type="NCBI Taxonomy" id="7936"/>
    <lineage>
        <taxon>Eukaryota</taxon>
        <taxon>Metazoa</taxon>
        <taxon>Chordata</taxon>
        <taxon>Craniata</taxon>
        <taxon>Vertebrata</taxon>
        <taxon>Euteleostomi</taxon>
        <taxon>Actinopterygii</taxon>
        <taxon>Neopterygii</taxon>
        <taxon>Teleostei</taxon>
        <taxon>Anguilliformes</taxon>
        <taxon>Anguillidae</taxon>
        <taxon>Anguilla</taxon>
    </lineage>
</organism>
<dbReference type="AlphaFoldDB" id="A0A0E9SNB4"/>
<proteinExistence type="predicted"/>
<protein>
    <submittedName>
        <fullName evidence="1">Uncharacterized protein</fullName>
    </submittedName>
</protein>
<reference evidence="1" key="2">
    <citation type="journal article" date="2015" name="Fish Shellfish Immunol.">
        <title>Early steps in the European eel (Anguilla anguilla)-Vibrio vulnificus interaction in the gills: Role of the RtxA13 toxin.</title>
        <authorList>
            <person name="Callol A."/>
            <person name="Pajuelo D."/>
            <person name="Ebbesson L."/>
            <person name="Teles M."/>
            <person name="MacKenzie S."/>
            <person name="Amaro C."/>
        </authorList>
    </citation>
    <scope>NUCLEOTIDE SEQUENCE</scope>
</reference>
<dbReference type="EMBL" id="GBXM01065738">
    <property type="protein sequence ID" value="JAH42839.1"/>
    <property type="molecule type" value="Transcribed_RNA"/>
</dbReference>
<evidence type="ECO:0000313" key="1">
    <source>
        <dbReference type="EMBL" id="JAH42839.1"/>
    </source>
</evidence>